<evidence type="ECO:0000256" key="5">
    <source>
        <dbReference type="ARBA" id="ARBA00023136"/>
    </source>
</evidence>
<evidence type="ECO:0000313" key="9">
    <source>
        <dbReference type="Proteomes" id="UP000075398"/>
    </source>
</evidence>
<dbReference type="InterPro" id="IPR000620">
    <property type="entry name" value="EamA_dom"/>
</dbReference>
<keyword evidence="4 6" id="KW-1133">Transmembrane helix</keyword>
<keyword evidence="5 6" id="KW-0472">Membrane</keyword>
<feature type="domain" description="EamA" evidence="7">
    <location>
        <begin position="149"/>
        <end position="282"/>
    </location>
</feature>
<organism evidence="8 9">
    <name type="scientific">Candidatus Methanofastidiosum methylothiophilum</name>
    <dbReference type="NCBI Taxonomy" id="1705564"/>
    <lineage>
        <taxon>Archaea</taxon>
        <taxon>Methanobacteriati</taxon>
        <taxon>Methanobacteriota</taxon>
        <taxon>Stenosarchaea group</taxon>
        <taxon>Candidatus Methanofastidiosia</taxon>
        <taxon>Candidatus Methanofastidiosales</taxon>
        <taxon>Candidatus Methanofastidiosaceae</taxon>
        <taxon>Candidatus Methanofastidiosum</taxon>
    </lineage>
</organism>
<evidence type="ECO:0000256" key="4">
    <source>
        <dbReference type="ARBA" id="ARBA00022989"/>
    </source>
</evidence>
<dbReference type="EMBL" id="LNGC01000007">
    <property type="protein sequence ID" value="KYC53335.1"/>
    <property type="molecule type" value="Genomic_DNA"/>
</dbReference>
<feature type="transmembrane region" description="Helical" evidence="6">
    <location>
        <begin position="67"/>
        <end position="87"/>
    </location>
</feature>
<dbReference type="InterPro" id="IPR037185">
    <property type="entry name" value="EmrE-like"/>
</dbReference>
<sequence length="287" mass="31581">MKNEGIIVLSVSSALYGFSIILVKMALNQGYSSYSLMSSRSLLSIPFMVVAMLLLKDKVEYTKPLPLRDLTIIGIIGSGIAMMTLYIGQAYTLAINAGFVFRFVFIFTALFSHFLLKDKIQKGQYLSMAIMFIGMYLISTDGKALNPHWGDILVLLASMQVGFTNVLAKITMKKVNSYLISAIRIFIGSLFIVLVVSIIFGLDTLSPISTIPYTILALALLEIIFIFLYYRGIEIEGPLTATLFFLMGALVSAVLSYIILGEKLSVIGWIGGTLIMLGAYVLIKKSK</sequence>
<keyword evidence="2" id="KW-1003">Cell membrane</keyword>
<evidence type="ECO:0000313" key="8">
    <source>
        <dbReference type="EMBL" id="KYC53335.1"/>
    </source>
</evidence>
<dbReference type="PANTHER" id="PTHR42920">
    <property type="entry name" value="OS03G0707200 PROTEIN-RELATED"/>
    <property type="match status" value="1"/>
</dbReference>
<dbReference type="GO" id="GO:0005886">
    <property type="term" value="C:plasma membrane"/>
    <property type="evidence" value="ECO:0007669"/>
    <property type="project" value="UniProtKB-SubCell"/>
</dbReference>
<dbReference type="SUPFAM" id="SSF103481">
    <property type="entry name" value="Multidrug resistance efflux transporter EmrE"/>
    <property type="match status" value="2"/>
</dbReference>
<feature type="transmembrane region" description="Helical" evidence="6">
    <location>
        <begin position="182"/>
        <end position="202"/>
    </location>
</feature>
<reference evidence="8 9" key="1">
    <citation type="journal article" date="2016" name="ISME J.">
        <title>Chasing the elusive Euryarchaeota class WSA2: genomes reveal a uniquely fastidious methyl-reducing methanogen.</title>
        <authorList>
            <person name="Nobu M.K."/>
            <person name="Narihiro T."/>
            <person name="Kuroda K."/>
            <person name="Mei R."/>
            <person name="Liu W.T."/>
        </authorList>
    </citation>
    <scope>NUCLEOTIDE SEQUENCE [LARGE SCALE GENOMIC DNA]</scope>
    <source>
        <strain evidence="8">U1lsi0528_Bin055</strain>
    </source>
</reference>
<dbReference type="InterPro" id="IPR051258">
    <property type="entry name" value="Diverse_Substrate_Transporter"/>
</dbReference>
<name>A0A150J873_9EURY</name>
<evidence type="ECO:0000256" key="2">
    <source>
        <dbReference type="ARBA" id="ARBA00022475"/>
    </source>
</evidence>
<feature type="transmembrane region" description="Helical" evidence="6">
    <location>
        <begin position="123"/>
        <end position="140"/>
    </location>
</feature>
<feature type="transmembrane region" description="Helical" evidence="6">
    <location>
        <begin position="208"/>
        <end position="230"/>
    </location>
</feature>
<evidence type="ECO:0000256" key="1">
    <source>
        <dbReference type="ARBA" id="ARBA00004651"/>
    </source>
</evidence>
<keyword evidence="3 6" id="KW-0812">Transmembrane</keyword>
<dbReference type="Pfam" id="PF00892">
    <property type="entry name" value="EamA"/>
    <property type="match status" value="2"/>
</dbReference>
<feature type="transmembrane region" description="Helical" evidence="6">
    <location>
        <begin position="152"/>
        <end position="170"/>
    </location>
</feature>
<dbReference type="Gene3D" id="1.10.3730.20">
    <property type="match status" value="1"/>
</dbReference>
<gene>
    <name evidence="8" type="ORF">AMQ22_00339</name>
</gene>
<evidence type="ECO:0000256" key="3">
    <source>
        <dbReference type="ARBA" id="ARBA00022692"/>
    </source>
</evidence>
<feature type="transmembrane region" description="Helical" evidence="6">
    <location>
        <begin position="33"/>
        <end position="55"/>
    </location>
</feature>
<protein>
    <submittedName>
        <fullName evidence="8">EamA-like transporter family protein</fullName>
    </submittedName>
</protein>
<feature type="transmembrane region" description="Helical" evidence="6">
    <location>
        <begin position="266"/>
        <end position="283"/>
    </location>
</feature>
<evidence type="ECO:0000259" key="7">
    <source>
        <dbReference type="Pfam" id="PF00892"/>
    </source>
</evidence>
<comment type="subcellular location">
    <subcellularLocation>
        <location evidence="1">Cell membrane</location>
        <topology evidence="1">Multi-pass membrane protein</topology>
    </subcellularLocation>
</comment>
<feature type="transmembrane region" description="Helical" evidence="6">
    <location>
        <begin position="242"/>
        <end position="260"/>
    </location>
</feature>
<feature type="domain" description="EamA" evidence="7">
    <location>
        <begin position="5"/>
        <end position="140"/>
    </location>
</feature>
<dbReference type="AlphaFoldDB" id="A0A150J873"/>
<feature type="transmembrane region" description="Helical" evidence="6">
    <location>
        <begin position="93"/>
        <end position="116"/>
    </location>
</feature>
<feature type="transmembrane region" description="Helical" evidence="6">
    <location>
        <begin position="7"/>
        <end position="27"/>
    </location>
</feature>
<evidence type="ECO:0000256" key="6">
    <source>
        <dbReference type="SAM" id="Phobius"/>
    </source>
</evidence>
<proteinExistence type="predicted"/>
<dbReference type="Proteomes" id="UP000075398">
    <property type="component" value="Unassembled WGS sequence"/>
</dbReference>
<accession>A0A150J873</accession>
<dbReference type="PANTHER" id="PTHR42920:SF5">
    <property type="entry name" value="EAMA DOMAIN-CONTAINING PROTEIN"/>
    <property type="match status" value="1"/>
</dbReference>
<comment type="caution">
    <text evidence="8">The sequence shown here is derived from an EMBL/GenBank/DDBJ whole genome shotgun (WGS) entry which is preliminary data.</text>
</comment>